<gene>
    <name evidence="3" type="ORF">VT50_0214740</name>
</gene>
<dbReference type="InterPro" id="IPR007329">
    <property type="entry name" value="FMN-bd"/>
</dbReference>
<dbReference type="GO" id="GO:0016020">
    <property type="term" value="C:membrane"/>
    <property type="evidence" value="ECO:0007669"/>
    <property type="project" value="InterPro"/>
</dbReference>
<dbReference type="EMBL" id="LAKD02000033">
    <property type="protein sequence ID" value="OPF79983.1"/>
    <property type="molecule type" value="Genomic_DNA"/>
</dbReference>
<name>A0A1V4D5Q2_9ACTN</name>
<dbReference type="Proteomes" id="UP000033615">
    <property type="component" value="Unassembled WGS sequence"/>
</dbReference>
<dbReference type="OrthoDB" id="8099475at2"/>
<dbReference type="RefSeq" id="WP_079343833.1">
    <property type="nucleotide sequence ID" value="NZ_LAKD02000033.1"/>
</dbReference>
<evidence type="ECO:0000259" key="2">
    <source>
        <dbReference type="SMART" id="SM00900"/>
    </source>
</evidence>
<dbReference type="GO" id="GO:0010181">
    <property type="term" value="F:FMN binding"/>
    <property type="evidence" value="ECO:0007669"/>
    <property type="project" value="InterPro"/>
</dbReference>
<comment type="caution">
    <text evidence="3">The sequence shown here is derived from an EMBL/GenBank/DDBJ whole genome shotgun (WGS) entry which is preliminary data.</text>
</comment>
<proteinExistence type="predicted"/>
<feature type="domain" description="FMN-binding" evidence="2">
    <location>
        <begin position="84"/>
        <end position="159"/>
    </location>
</feature>
<evidence type="ECO:0000256" key="1">
    <source>
        <dbReference type="SAM" id="MobiDB-lite"/>
    </source>
</evidence>
<sequence length="162" mass="15613">MKRKHPLRRIVVGTAATVSGVVLLLALKQPGSGGGQAVAETQPGQAPPAAATAQPGGGGAGAGAGDGAGAGGARTVTGDTVQTQYGPVQVSLTVNGGKITAAQAVKTPDSGPQSDQIAKTAVPKLNQQAVAAAKVDTVSGATYTSEGYAKSLQSALDKAGAK</sequence>
<accession>A0A1V4D5Q2</accession>
<dbReference type="SMART" id="SM00900">
    <property type="entry name" value="FMN_bind"/>
    <property type="match status" value="1"/>
</dbReference>
<dbReference type="Pfam" id="PF04205">
    <property type="entry name" value="FMN_bind"/>
    <property type="match status" value="1"/>
</dbReference>
<feature type="compositionally biased region" description="Gly residues" evidence="1">
    <location>
        <begin position="55"/>
        <end position="72"/>
    </location>
</feature>
<organism evidence="3 4">
    <name type="scientific">Streptomyces antioxidans</name>
    <dbReference type="NCBI Taxonomy" id="1507734"/>
    <lineage>
        <taxon>Bacteria</taxon>
        <taxon>Bacillati</taxon>
        <taxon>Actinomycetota</taxon>
        <taxon>Actinomycetes</taxon>
        <taxon>Kitasatosporales</taxon>
        <taxon>Streptomycetaceae</taxon>
        <taxon>Streptomyces</taxon>
    </lineage>
</organism>
<feature type="compositionally biased region" description="Low complexity" evidence="1">
    <location>
        <begin position="42"/>
        <end position="54"/>
    </location>
</feature>
<evidence type="ECO:0000313" key="4">
    <source>
        <dbReference type="Proteomes" id="UP000033615"/>
    </source>
</evidence>
<dbReference type="Gene3D" id="3.90.1010.20">
    <property type="match status" value="1"/>
</dbReference>
<feature type="region of interest" description="Disordered" evidence="1">
    <location>
        <begin position="32"/>
        <end position="77"/>
    </location>
</feature>
<protein>
    <submittedName>
        <fullName evidence="3">FMN-binding protein</fullName>
    </submittedName>
</protein>
<reference evidence="3" key="1">
    <citation type="submission" date="2016-12" db="EMBL/GenBank/DDBJ databases">
        <title>Genome sequence of Streptomyces antioxidans MUSC 164.</title>
        <authorList>
            <person name="Lee L.-H."/>
            <person name="Ser H.-L."/>
        </authorList>
    </citation>
    <scope>NUCLEOTIDE SEQUENCE [LARGE SCALE GENOMIC DNA]</scope>
    <source>
        <strain evidence="3">MUSC 164</strain>
    </source>
</reference>
<keyword evidence="4" id="KW-1185">Reference proteome</keyword>
<evidence type="ECO:0000313" key="3">
    <source>
        <dbReference type="EMBL" id="OPF79983.1"/>
    </source>
</evidence>
<dbReference type="AlphaFoldDB" id="A0A1V4D5Q2"/>